<dbReference type="RefSeq" id="XP_020071089.1">
    <property type="nucleotide sequence ID" value="XM_020214900.1"/>
</dbReference>
<feature type="region of interest" description="Disordered" evidence="1">
    <location>
        <begin position="1"/>
        <end position="69"/>
    </location>
</feature>
<dbReference type="Proteomes" id="UP000094389">
    <property type="component" value="Unassembled WGS sequence"/>
</dbReference>
<dbReference type="GO" id="GO:0003677">
    <property type="term" value="F:DNA binding"/>
    <property type="evidence" value="ECO:0007669"/>
    <property type="project" value="InterPro"/>
</dbReference>
<sequence length="310" mass="34054">MTTVVDSKVADKNVVSQASTPEPGATSQDTRNESPENKKVRDTPTVAGVSQNASTASKPAQKLKSVNKPVQKFKFVNNSATTMKKPRHKMKASFKIEKSPVINQRSSQLNQDSLIIEQTFDKVTSNFINTTDQKYIFQVNMKRPPGRPRKIQSEHLQQPKVKRPQGRPRKYPLVIAQGEASNKGKTIPRGDVKSNNDKDGDKNSHSNISNDDNDDINSDASSSYAIDTDLLPSTSTKAKLSKEPENTTDAITVAENLTAHLTENLTEGPSSTDHPKSVKRGRGRPRKNTQLDDPASFAAAVVMNMSETDK</sequence>
<feature type="compositionally biased region" description="Basic residues" evidence="1">
    <location>
        <begin position="160"/>
        <end position="170"/>
    </location>
</feature>
<dbReference type="SMART" id="SM00384">
    <property type="entry name" value="AT_hook"/>
    <property type="match status" value="3"/>
</dbReference>
<evidence type="ECO:0000313" key="3">
    <source>
        <dbReference type="Proteomes" id="UP000094389"/>
    </source>
</evidence>
<dbReference type="OrthoDB" id="3981134at2759"/>
<dbReference type="InterPro" id="IPR017956">
    <property type="entry name" value="AT_hook_DNA-bd_motif"/>
</dbReference>
<gene>
    <name evidence="2" type="ORF">CYBJADRAFT_167429</name>
</gene>
<proteinExistence type="predicted"/>
<feature type="compositionally biased region" description="Polar residues" evidence="1">
    <location>
        <begin position="48"/>
        <end position="58"/>
    </location>
</feature>
<feature type="region of interest" description="Disordered" evidence="1">
    <location>
        <begin position="262"/>
        <end position="297"/>
    </location>
</feature>
<protein>
    <submittedName>
        <fullName evidence="2">Uncharacterized protein</fullName>
    </submittedName>
</protein>
<feature type="compositionally biased region" description="Polar residues" evidence="1">
    <location>
        <begin position="14"/>
        <end position="29"/>
    </location>
</feature>
<evidence type="ECO:0000256" key="1">
    <source>
        <dbReference type="SAM" id="MobiDB-lite"/>
    </source>
</evidence>
<feature type="compositionally biased region" description="Low complexity" evidence="1">
    <location>
        <begin position="218"/>
        <end position="227"/>
    </location>
</feature>
<dbReference type="PRINTS" id="PR00929">
    <property type="entry name" value="ATHOOK"/>
</dbReference>
<accession>A0A1E4S3M1</accession>
<evidence type="ECO:0000313" key="2">
    <source>
        <dbReference type="EMBL" id="ODV74050.1"/>
    </source>
</evidence>
<dbReference type="OMA" id="MNMSETD"/>
<feature type="compositionally biased region" description="Basic residues" evidence="1">
    <location>
        <begin position="277"/>
        <end position="287"/>
    </location>
</feature>
<reference evidence="2 3" key="1">
    <citation type="journal article" date="2016" name="Proc. Natl. Acad. Sci. U.S.A.">
        <title>Comparative genomics of biotechnologically important yeasts.</title>
        <authorList>
            <person name="Riley R."/>
            <person name="Haridas S."/>
            <person name="Wolfe K.H."/>
            <person name="Lopes M.R."/>
            <person name="Hittinger C.T."/>
            <person name="Goeker M."/>
            <person name="Salamov A.A."/>
            <person name="Wisecaver J.H."/>
            <person name="Long T.M."/>
            <person name="Calvey C.H."/>
            <person name="Aerts A.L."/>
            <person name="Barry K.W."/>
            <person name="Choi C."/>
            <person name="Clum A."/>
            <person name="Coughlan A.Y."/>
            <person name="Deshpande S."/>
            <person name="Douglass A.P."/>
            <person name="Hanson S.J."/>
            <person name="Klenk H.-P."/>
            <person name="LaButti K.M."/>
            <person name="Lapidus A."/>
            <person name="Lindquist E.A."/>
            <person name="Lipzen A.M."/>
            <person name="Meier-Kolthoff J.P."/>
            <person name="Ohm R.A."/>
            <person name="Otillar R.P."/>
            <person name="Pangilinan J.L."/>
            <person name="Peng Y."/>
            <person name="Rokas A."/>
            <person name="Rosa C.A."/>
            <person name="Scheuner C."/>
            <person name="Sibirny A.A."/>
            <person name="Slot J.C."/>
            <person name="Stielow J.B."/>
            <person name="Sun H."/>
            <person name="Kurtzman C.P."/>
            <person name="Blackwell M."/>
            <person name="Grigoriev I.V."/>
            <person name="Jeffries T.W."/>
        </authorList>
    </citation>
    <scope>NUCLEOTIDE SEQUENCE [LARGE SCALE GENOMIC DNA]</scope>
    <source>
        <strain evidence="3">ATCC 18201 / CBS 1600 / BCRC 20928 / JCM 3617 / NBRC 0987 / NRRL Y-1542</strain>
    </source>
</reference>
<organism evidence="2 3">
    <name type="scientific">Cyberlindnera jadinii (strain ATCC 18201 / CBS 1600 / BCRC 20928 / JCM 3617 / NBRC 0987 / NRRL Y-1542)</name>
    <name type="common">Torula yeast</name>
    <name type="synonym">Candida utilis</name>
    <dbReference type="NCBI Taxonomy" id="983966"/>
    <lineage>
        <taxon>Eukaryota</taxon>
        <taxon>Fungi</taxon>
        <taxon>Dikarya</taxon>
        <taxon>Ascomycota</taxon>
        <taxon>Saccharomycotina</taxon>
        <taxon>Saccharomycetes</taxon>
        <taxon>Phaffomycetales</taxon>
        <taxon>Phaffomycetaceae</taxon>
        <taxon>Cyberlindnera</taxon>
    </lineage>
</organism>
<dbReference type="EMBL" id="KV453929">
    <property type="protein sequence ID" value="ODV74050.1"/>
    <property type="molecule type" value="Genomic_DNA"/>
</dbReference>
<feature type="compositionally biased region" description="Polar residues" evidence="1">
    <location>
        <begin position="262"/>
        <end position="272"/>
    </location>
</feature>
<dbReference type="AlphaFoldDB" id="A0A1E4S3M1"/>
<name>A0A1E4S3M1_CYBJN</name>
<feature type="compositionally biased region" description="Basic and acidic residues" evidence="1">
    <location>
        <begin position="30"/>
        <end position="42"/>
    </location>
</feature>
<feature type="compositionally biased region" description="Basic and acidic residues" evidence="1">
    <location>
        <begin position="188"/>
        <end position="204"/>
    </location>
</feature>
<dbReference type="GeneID" id="30989296"/>
<keyword evidence="3" id="KW-1185">Reference proteome</keyword>
<feature type="region of interest" description="Disordered" evidence="1">
    <location>
        <begin position="143"/>
        <end position="228"/>
    </location>
</feature>